<dbReference type="AlphaFoldDB" id="A0A9W6VIM2"/>
<evidence type="ECO:0000313" key="2">
    <source>
        <dbReference type="EMBL" id="GLY73088.1"/>
    </source>
</evidence>
<dbReference type="Pfam" id="PF08241">
    <property type="entry name" value="Methyltransf_11"/>
    <property type="match status" value="1"/>
</dbReference>
<comment type="caution">
    <text evidence="2">The sequence shown here is derived from an EMBL/GenBank/DDBJ whole genome shotgun (WGS) entry which is preliminary data.</text>
</comment>
<evidence type="ECO:0000313" key="5">
    <source>
        <dbReference type="Proteomes" id="UP001165135"/>
    </source>
</evidence>
<dbReference type="EMBL" id="BSTK01000003">
    <property type="protein sequence ID" value="GLY84588.1"/>
    <property type="molecule type" value="Genomic_DNA"/>
</dbReference>
<protein>
    <recommendedName>
        <fullName evidence="1">Methyltransferase type 11 domain-containing protein</fullName>
    </recommendedName>
</protein>
<reference evidence="3" key="2">
    <citation type="submission" date="2023-03" db="EMBL/GenBank/DDBJ databases">
        <title>Actinoallomurus iriomotensis NBRC 103684.</title>
        <authorList>
            <person name="Ichikawa N."/>
            <person name="Sato H."/>
            <person name="Tonouchi N."/>
        </authorList>
    </citation>
    <scope>NUCLEOTIDE SEQUENCE</scope>
    <source>
        <strain evidence="3">NBRC 103684</strain>
    </source>
</reference>
<feature type="domain" description="Methyltransferase type 11" evidence="1">
    <location>
        <begin position="75"/>
        <end position="132"/>
    </location>
</feature>
<gene>
    <name evidence="2" type="ORF">Airi01_013550</name>
    <name evidence="3" type="ORF">Airi02_025170</name>
</gene>
<evidence type="ECO:0000259" key="1">
    <source>
        <dbReference type="Pfam" id="PF08241"/>
    </source>
</evidence>
<keyword evidence="4" id="KW-1185">Reference proteome</keyword>
<dbReference type="Proteomes" id="UP001165135">
    <property type="component" value="Unassembled WGS sequence"/>
</dbReference>
<dbReference type="InterPro" id="IPR013216">
    <property type="entry name" value="Methyltransf_11"/>
</dbReference>
<dbReference type="CDD" id="cd02440">
    <property type="entry name" value="AdoMet_MTases"/>
    <property type="match status" value="1"/>
</dbReference>
<dbReference type="Proteomes" id="UP001165074">
    <property type="component" value="Unassembled WGS sequence"/>
</dbReference>
<dbReference type="InterPro" id="IPR029063">
    <property type="entry name" value="SAM-dependent_MTases_sf"/>
</dbReference>
<name>A0A9W6VIM2_9ACTN</name>
<dbReference type="GO" id="GO:0008757">
    <property type="term" value="F:S-adenosylmethionine-dependent methyltransferase activity"/>
    <property type="evidence" value="ECO:0007669"/>
    <property type="project" value="InterPro"/>
</dbReference>
<dbReference type="Gene3D" id="3.40.50.150">
    <property type="entry name" value="Vaccinia Virus protein VP39"/>
    <property type="match status" value="1"/>
</dbReference>
<accession>A0A9W6VIM2</accession>
<dbReference type="EMBL" id="BSTJ01000001">
    <property type="protein sequence ID" value="GLY73088.1"/>
    <property type="molecule type" value="Genomic_DNA"/>
</dbReference>
<organism evidence="2 5">
    <name type="scientific">Actinoallomurus iriomotensis</name>
    <dbReference type="NCBI Taxonomy" id="478107"/>
    <lineage>
        <taxon>Bacteria</taxon>
        <taxon>Bacillati</taxon>
        <taxon>Actinomycetota</taxon>
        <taxon>Actinomycetes</taxon>
        <taxon>Streptosporangiales</taxon>
        <taxon>Thermomonosporaceae</taxon>
        <taxon>Actinoallomurus</taxon>
    </lineage>
</organism>
<sequence length="252" mass="27582">MLSIPAKHPAVGESESLASYWTFYWAVAAAQLSRWLPRRPSRVLDLSGPQTRYADQVAHAGHTVVEVRDAPRGTPQPRLTRTIVGEASSLGFLSPGSFDAVVAEGRMLSRHLVTENVVAEIARVLRPGGRVLLSVDSLVLGMAILAEQNYWAHLSDVPRSEVMLVPWPDGTITRCFGVEQLRDLLTECDLEVEWIRPRTALSPSTVEHVLKTSPESLPRLVRAELTAPQADEPVGIHLVASAIKKAGRRPSP</sequence>
<dbReference type="SUPFAM" id="SSF53335">
    <property type="entry name" value="S-adenosyl-L-methionine-dependent methyltransferases"/>
    <property type="match status" value="1"/>
</dbReference>
<proteinExistence type="predicted"/>
<reference evidence="2" key="1">
    <citation type="submission" date="2023-03" db="EMBL/GenBank/DDBJ databases">
        <title>Actinoallomurus iriomotensis NBRC 103681.</title>
        <authorList>
            <person name="Ichikawa N."/>
            <person name="Sato H."/>
            <person name="Tonouchi N."/>
        </authorList>
    </citation>
    <scope>NUCLEOTIDE SEQUENCE</scope>
    <source>
        <strain evidence="2">NBRC 103681</strain>
    </source>
</reference>
<evidence type="ECO:0000313" key="4">
    <source>
        <dbReference type="Proteomes" id="UP001165074"/>
    </source>
</evidence>
<evidence type="ECO:0000313" key="3">
    <source>
        <dbReference type="EMBL" id="GLY84588.1"/>
    </source>
</evidence>